<dbReference type="Gene3D" id="3.90.70.10">
    <property type="entry name" value="Cysteine proteinases"/>
    <property type="match status" value="1"/>
</dbReference>
<evidence type="ECO:0000259" key="2">
    <source>
        <dbReference type="Pfam" id="PF00112"/>
    </source>
</evidence>
<feature type="non-terminal residue" evidence="3">
    <location>
        <position position="1"/>
    </location>
</feature>
<proteinExistence type="inferred from homology"/>
<reference evidence="3 4" key="1">
    <citation type="journal article" date="2013" name="Proc. Natl. Acad. Sci. U.S.A.">
        <title>Fine-scale variation in meiotic recombination in Mimulus inferred from population shotgun sequencing.</title>
        <authorList>
            <person name="Hellsten U."/>
            <person name="Wright K.M."/>
            <person name="Jenkins J."/>
            <person name="Shu S."/>
            <person name="Yuan Y."/>
            <person name="Wessler S.R."/>
            <person name="Schmutz J."/>
            <person name="Willis J.H."/>
            <person name="Rokhsar D.S."/>
        </authorList>
    </citation>
    <scope>NUCLEOTIDE SEQUENCE [LARGE SCALE GENOMIC DNA]</scope>
    <source>
        <strain evidence="4">cv. DUN x IM62</strain>
    </source>
</reference>
<dbReference type="InterPro" id="IPR013128">
    <property type="entry name" value="Peptidase_C1A"/>
</dbReference>
<dbReference type="Proteomes" id="UP000030748">
    <property type="component" value="Unassembled WGS sequence"/>
</dbReference>
<dbReference type="AlphaFoldDB" id="A0A022RR32"/>
<evidence type="ECO:0000313" key="3">
    <source>
        <dbReference type="EMBL" id="EYU42524.1"/>
    </source>
</evidence>
<dbReference type="GO" id="GO:0008234">
    <property type="term" value="F:cysteine-type peptidase activity"/>
    <property type="evidence" value="ECO:0007669"/>
    <property type="project" value="InterPro"/>
</dbReference>
<evidence type="ECO:0000313" key="4">
    <source>
        <dbReference type="Proteomes" id="UP000030748"/>
    </source>
</evidence>
<gene>
    <name evidence="3" type="ORF">MIMGU_mgv1a021470mg</name>
</gene>
<accession>A0A022RR32</accession>
<dbReference type="STRING" id="4155.A0A022RR32"/>
<name>A0A022RR32_ERYGU</name>
<dbReference type="EMBL" id="KI630286">
    <property type="protein sequence ID" value="EYU42524.1"/>
    <property type="molecule type" value="Genomic_DNA"/>
</dbReference>
<keyword evidence="4" id="KW-1185">Reference proteome</keyword>
<protein>
    <recommendedName>
        <fullName evidence="2">Peptidase C1A papain C-terminal domain-containing protein</fullName>
    </recommendedName>
</protein>
<feature type="domain" description="Peptidase C1A papain C-terminal" evidence="2">
    <location>
        <begin position="43"/>
        <end position="92"/>
    </location>
</feature>
<dbReference type="SUPFAM" id="SSF54001">
    <property type="entry name" value="Cysteine proteinases"/>
    <property type="match status" value="1"/>
</dbReference>
<dbReference type="PANTHER" id="PTHR12411">
    <property type="entry name" value="CYSTEINE PROTEASE FAMILY C1-RELATED"/>
    <property type="match status" value="1"/>
</dbReference>
<organism evidence="3 4">
    <name type="scientific">Erythranthe guttata</name>
    <name type="common">Yellow monkey flower</name>
    <name type="synonym">Mimulus guttatus</name>
    <dbReference type="NCBI Taxonomy" id="4155"/>
    <lineage>
        <taxon>Eukaryota</taxon>
        <taxon>Viridiplantae</taxon>
        <taxon>Streptophyta</taxon>
        <taxon>Embryophyta</taxon>
        <taxon>Tracheophyta</taxon>
        <taxon>Spermatophyta</taxon>
        <taxon>Magnoliopsida</taxon>
        <taxon>eudicotyledons</taxon>
        <taxon>Gunneridae</taxon>
        <taxon>Pentapetalae</taxon>
        <taxon>asterids</taxon>
        <taxon>lamiids</taxon>
        <taxon>Lamiales</taxon>
        <taxon>Phrymaceae</taxon>
        <taxon>Erythranthe</taxon>
    </lineage>
</organism>
<dbReference type="Pfam" id="PF00112">
    <property type="entry name" value="Peptidase_C1"/>
    <property type="match status" value="1"/>
</dbReference>
<dbReference type="InterPro" id="IPR038765">
    <property type="entry name" value="Papain-like_cys_pep_sf"/>
</dbReference>
<dbReference type="InterPro" id="IPR000668">
    <property type="entry name" value="Peptidase_C1A_C"/>
</dbReference>
<evidence type="ECO:0000256" key="1">
    <source>
        <dbReference type="ARBA" id="ARBA00008455"/>
    </source>
</evidence>
<comment type="similarity">
    <text evidence="1">Belongs to the peptidase C1 family.</text>
</comment>
<dbReference type="GO" id="GO:0006508">
    <property type="term" value="P:proteolysis"/>
    <property type="evidence" value="ECO:0007669"/>
    <property type="project" value="InterPro"/>
</dbReference>
<sequence length="92" mass="10611">GIKYTLAINHLRDTTYSCMREPSIEDDVIDMHHDSTTFLSRKVPLHVDWRNKGAVTLLKEQFECRSCWAFSAVATVEGINKIWTNRLLSLSE</sequence>